<dbReference type="EMBL" id="MBAD02001514">
    <property type="protein sequence ID" value="RLN54016.1"/>
    <property type="molecule type" value="Genomic_DNA"/>
</dbReference>
<protein>
    <recommendedName>
        <fullName evidence="2">PWWP domain-containing protein</fullName>
    </recommendedName>
</protein>
<dbReference type="Gene3D" id="2.30.30.140">
    <property type="match status" value="1"/>
</dbReference>
<dbReference type="Proteomes" id="UP000277300">
    <property type="component" value="Unassembled WGS sequence"/>
</dbReference>
<dbReference type="PROSITE" id="PS50812">
    <property type="entry name" value="PWWP"/>
    <property type="match status" value="1"/>
</dbReference>
<dbReference type="CDD" id="cd05162">
    <property type="entry name" value="PWWP"/>
    <property type="match status" value="1"/>
</dbReference>
<organism evidence="4 5">
    <name type="scientific">Phytophthora kernoviae</name>
    <dbReference type="NCBI Taxonomy" id="325452"/>
    <lineage>
        <taxon>Eukaryota</taxon>
        <taxon>Sar</taxon>
        <taxon>Stramenopiles</taxon>
        <taxon>Oomycota</taxon>
        <taxon>Peronosporomycetes</taxon>
        <taxon>Peronosporales</taxon>
        <taxon>Peronosporaceae</taxon>
        <taxon>Phytophthora</taxon>
    </lineage>
</organism>
<evidence type="ECO:0000256" key="1">
    <source>
        <dbReference type="SAM" id="MobiDB-lite"/>
    </source>
</evidence>
<evidence type="ECO:0000259" key="2">
    <source>
        <dbReference type="PROSITE" id="PS50812"/>
    </source>
</evidence>
<feature type="region of interest" description="Disordered" evidence="1">
    <location>
        <begin position="232"/>
        <end position="291"/>
    </location>
</feature>
<dbReference type="Pfam" id="PF00855">
    <property type="entry name" value="PWWP"/>
    <property type="match status" value="1"/>
</dbReference>
<accession>A0A3F2RWZ1</accession>
<gene>
    <name evidence="3" type="ORF">BBJ29_004924</name>
    <name evidence="4" type="ORF">BBP00_00002913</name>
</gene>
<dbReference type="SMART" id="SM00293">
    <property type="entry name" value="PWWP"/>
    <property type="match status" value="1"/>
</dbReference>
<dbReference type="EMBL" id="MBDO02000055">
    <property type="protein sequence ID" value="RLN65379.1"/>
    <property type="molecule type" value="Genomic_DNA"/>
</dbReference>
<dbReference type="AlphaFoldDB" id="A0A3F2RWZ1"/>
<dbReference type="InterPro" id="IPR000313">
    <property type="entry name" value="PWWP_dom"/>
</dbReference>
<evidence type="ECO:0000313" key="3">
    <source>
        <dbReference type="EMBL" id="RLN54016.1"/>
    </source>
</evidence>
<feature type="region of interest" description="Disordered" evidence="1">
    <location>
        <begin position="341"/>
        <end position="366"/>
    </location>
</feature>
<dbReference type="Proteomes" id="UP000284657">
    <property type="component" value="Unassembled WGS sequence"/>
</dbReference>
<dbReference type="OrthoDB" id="118550at2759"/>
<evidence type="ECO:0000313" key="6">
    <source>
        <dbReference type="Proteomes" id="UP000284657"/>
    </source>
</evidence>
<name>A0A3F2RWZ1_9STRA</name>
<sequence>MVAPGAKKPKGKLDAAGQAALQARREALALVEEHFRDFDVVWAKVHGFPWWPGVLFHSWDVVRRAGIRTDPKLVATLVVPPPEKILVLDAVTGGETSAYRIRRYCLVMFLDKFNFSVVEIDPRNVASFTAHYQLYERAVMGKKKDPKKTDFRRAVLKATALLHMGEEHTEEDLVMLEEPTPAEKKRRLEVSMENEEEVAVSLEDVWDDQEADEEAEFLPADECDDKAGKKVAVVTPKNRRKPQTASRSRSQKARMNTAADSKKPNVAAATKKPIPSTKRQSAKQSHVEEASTVDDSIAVVELVTPVKRRQKAPAKESKARVHDLSIAEKEKAMFEREQAELAAANSAPGRERALGKRQPRSVQQSQIRQNLMTGNLDPHTMVQCAAYRPKNYVEDPNNRSRGGPTLDPPFQVLVHPDVVFVADLHAHLATCEIIGFLGGKWDESANTL</sequence>
<dbReference type="SUPFAM" id="SSF63748">
    <property type="entry name" value="Tudor/PWWP/MBT"/>
    <property type="match status" value="1"/>
</dbReference>
<proteinExistence type="predicted"/>
<feature type="domain" description="PWWP" evidence="2">
    <location>
        <begin position="39"/>
        <end position="61"/>
    </location>
</feature>
<evidence type="ECO:0000313" key="5">
    <source>
        <dbReference type="Proteomes" id="UP000277300"/>
    </source>
</evidence>
<reference evidence="5 6" key="1">
    <citation type="submission" date="2018-07" db="EMBL/GenBank/DDBJ databases">
        <title>Genome sequencing of oomycete isolates from Chile give support for New Zealand origin for Phytophthora kernoviae and make available the first Nothophytophthora sp. genome.</title>
        <authorList>
            <person name="Studholme D.J."/>
            <person name="Sanfuentes E."/>
            <person name="Panda P."/>
            <person name="Hill R."/>
            <person name="Sambles C."/>
            <person name="Grant M."/>
            <person name="Williams N.M."/>
            <person name="Mcdougal R.L."/>
        </authorList>
    </citation>
    <scope>NUCLEOTIDE SEQUENCE [LARGE SCALE GENOMIC DNA]</scope>
    <source>
        <strain evidence="4">Chile6</strain>
        <strain evidence="3">Chile7</strain>
    </source>
</reference>
<evidence type="ECO:0000313" key="4">
    <source>
        <dbReference type="EMBL" id="RLN65379.1"/>
    </source>
</evidence>
<comment type="caution">
    <text evidence="4">The sequence shown here is derived from an EMBL/GenBank/DDBJ whole genome shotgun (WGS) entry which is preliminary data.</text>
</comment>